<dbReference type="PANTHER" id="PTHR11961">
    <property type="entry name" value="CYTOCHROME C"/>
    <property type="match status" value="1"/>
</dbReference>
<dbReference type="InterPro" id="IPR002327">
    <property type="entry name" value="Cyt_c_1A/1B"/>
</dbReference>
<comment type="caution">
    <text evidence="9">The sequence shown here is derived from an EMBL/GenBank/DDBJ whole genome shotgun (WGS) entry which is preliminary data.</text>
</comment>
<evidence type="ECO:0000256" key="3">
    <source>
        <dbReference type="ARBA" id="ARBA00022723"/>
    </source>
</evidence>
<feature type="domain" description="Cytochrome c" evidence="8">
    <location>
        <begin position="21"/>
        <end position="135"/>
    </location>
</feature>
<dbReference type="GO" id="GO:0046872">
    <property type="term" value="F:metal ion binding"/>
    <property type="evidence" value="ECO:0007669"/>
    <property type="project" value="UniProtKB-KW"/>
</dbReference>
<dbReference type="GO" id="GO:0020037">
    <property type="term" value="F:heme binding"/>
    <property type="evidence" value="ECO:0007669"/>
    <property type="project" value="InterPro"/>
</dbReference>
<keyword evidence="10" id="KW-1185">Reference proteome</keyword>
<keyword evidence="1" id="KW-0813">Transport</keyword>
<proteinExistence type="predicted"/>
<evidence type="ECO:0000259" key="8">
    <source>
        <dbReference type="PROSITE" id="PS51007"/>
    </source>
</evidence>
<evidence type="ECO:0000256" key="5">
    <source>
        <dbReference type="ARBA" id="ARBA00023004"/>
    </source>
</evidence>
<dbReference type="SUPFAM" id="SSF46626">
    <property type="entry name" value="Cytochrome c"/>
    <property type="match status" value="1"/>
</dbReference>
<dbReference type="RefSeq" id="WP_096431752.1">
    <property type="nucleotide sequence ID" value="NZ_NTJD01000003.1"/>
</dbReference>
<dbReference type="Proteomes" id="UP000243507">
    <property type="component" value="Unassembled WGS sequence"/>
</dbReference>
<dbReference type="GO" id="GO:0009055">
    <property type="term" value="F:electron transfer activity"/>
    <property type="evidence" value="ECO:0007669"/>
    <property type="project" value="InterPro"/>
</dbReference>
<organism evidence="9 10">
    <name type="scientific">Pseudothioclava arenosa</name>
    <dbReference type="NCBI Taxonomy" id="1795308"/>
    <lineage>
        <taxon>Bacteria</taxon>
        <taxon>Pseudomonadati</taxon>
        <taxon>Pseudomonadota</taxon>
        <taxon>Alphaproteobacteria</taxon>
        <taxon>Rhodobacterales</taxon>
        <taxon>Paracoccaceae</taxon>
        <taxon>Pseudothioclava</taxon>
    </lineage>
</organism>
<feature type="chain" id="PRO_5012381613" evidence="7">
    <location>
        <begin position="21"/>
        <end position="143"/>
    </location>
</feature>
<sequence length="143" mass="14929">MKTSLIAALATLALAAPVFAGDAAEGEENFKKCKACHMIVAPDGTEIYKGGKTGPNLYGVVGRQVASVEGFKYKDSIVAVGATGMVWDEAELAAYMADPKAWLIEKTGDAKAKSGMTHKQKDHQEDIAAYLASVAPAPEAAAQ</sequence>
<name>A0A2A4CMA5_9RHOB</name>
<evidence type="ECO:0000256" key="7">
    <source>
        <dbReference type="SAM" id="SignalP"/>
    </source>
</evidence>
<reference evidence="9 10" key="1">
    <citation type="submission" date="2017-09" db="EMBL/GenBank/DDBJ databases">
        <title>A multilocus sequence analysis scheme for characterization of bacteria in the genus Thioclava.</title>
        <authorList>
            <person name="Liu Y."/>
            <person name="Shao Z."/>
        </authorList>
    </citation>
    <scope>NUCLEOTIDE SEQUENCE [LARGE SCALE GENOMIC DNA]</scope>
    <source>
        <strain evidence="9 10">CAU 1312</strain>
    </source>
</reference>
<keyword evidence="5 6" id="KW-0408">Iron</keyword>
<dbReference type="InterPro" id="IPR036909">
    <property type="entry name" value="Cyt_c-like_dom_sf"/>
</dbReference>
<accession>A0A2A4CMA5</accession>
<evidence type="ECO:0000256" key="2">
    <source>
        <dbReference type="ARBA" id="ARBA00022617"/>
    </source>
</evidence>
<dbReference type="EMBL" id="NTJD01000003">
    <property type="protein sequence ID" value="PCD77113.1"/>
    <property type="molecule type" value="Genomic_DNA"/>
</dbReference>
<evidence type="ECO:0000256" key="6">
    <source>
        <dbReference type="PROSITE-ProRule" id="PRU00433"/>
    </source>
</evidence>
<dbReference type="AlphaFoldDB" id="A0A2A4CMA5"/>
<dbReference type="OrthoDB" id="9805828at2"/>
<dbReference type="PROSITE" id="PS51007">
    <property type="entry name" value="CYTC"/>
    <property type="match status" value="1"/>
</dbReference>
<dbReference type="InterPro" id="IPR009056">
    <property type="entry name" value="Cyt_c-like_dom"/>
</dbReference>
<feature type="signal peptide" evidence="7">
    <location>
        <begin position="1"/>
        <end position="20"/>
    </location>
</feature>
<evidence type="ECO:0000256" key="1">
    <source>
        <dbReference type="ARBA" id="ARBA00022448"/>
    </source>
</evidence>
<evidence type="ECO:0000256" key="4">
    <source>
        <dbReference type="ARBA" id="ARBA00022982"/>
    </source>
</evidence>
<evidence type="ECO:0000313" key="10">
    <source>
        <dbReference type="Proteomes" id="UP000243507"/>
    </source>
</evidence>
<dbReference type="Gene3D" id="1.10.760.10">
    <property type="entry name" value="Cytochrome c-like domain"/>
    <property type="match status" value="1"/>
</dbReference>
<keyword evidence="3 6" id="KW-0479">Metal-binding</keyword>
<keyword evidence="4" id="KW-0249">Electron transport</keyword>
<gene>
    <name evidence="9" type="ORF">CLN94_04885</name>
</gene>
<keyword evidence="7" id="KW-0732">Signal</keyword>
<keyword evidence="2 6" id="KW-0349">Heme</keyword>
<protein>
    <submittedName>
        <fullName evidence="9">Cytochrome C</fullName>
    </submittedName>
</protein>
<evidence type="ECO:0000313" key="9">
    <source>
        <dbReference type="EMBL" id="PCD77113.1"/>
    </source>
</evidence>